<proteinExistence type="predicted"/>
<reference evidence="2" key="1">
    <citation type="submission" date="2014-08" db="EMBL/GenBank/DDBJ databases">
        <title>Draft genome sequences of Sphingobium herbicidovorans.</title>
        <authorList>
            <person name="Gan H.M."/>
            <person name="Gan H.Y."/>
            <person name="Savka M.A."/>
        </authorList>
    </citation>
    <scope>NUCLEOTIDE SEQUENCE [LARGE SCALE GENOMIC DNA]</scope>
    <source>
        <strain evidence="2">NBRC 16415</strain>
    </source>
</reference>
<feature type="region of interest" description="Disordered" evidence="1">
    <location>
        <begin position="102"/>
        <end position="134"/>
    </location>
</feature>
<evidence type="ECO:0000313" key="3">
    <source>
        <dbReference type="Proteomes" id="UP000024284"/>
    </source>
</evidence>
<evidence type="ECO:0000313" key="2">
    <source>
        <dbReference type="EMBL" id="KFG90739.1"/>
    </source>
</evidence>
<accession>A0A086PBH1</accession>
<gene>
    <name evidence="2" type="ORF">BV98_001451</name>
</gene>
<protein>
    <submittedName>
        <fullName evidence="2">Uncharacterized protein</fullName>
    </submittedName>
</protein>
<dbReference type="OrthoDB" id="7597073at2"/>
<feature type="region of interest" description="Disordered" evidence="1">
    <location>
        <begin position="47"/>
        <end position="68"/>
    </location>
</feature>
<feature type="compositionally biased region" description="Basic and acidic residues" evidence="1">
    <location>
        <begin position="109"/>
        <end position="134"/>
    </location>
</feature>
<evidence type="ECO:0000256" key="1">
    <source>
        <dbReference type="SAM" id="MobiDB-lite"/>
    </source>
</evidence>
<dbReference type="Proteomes" id="UP000024284">
    <property type="component" value="Unassembled WGS sequence"/>
</dbReference>
<dbReference type="PATRIC" id="fig|1219045.3.peg.1481"/>
<dbReference type="eggNOG" id="ENOG50339PE">
    <property type="taxonomic scope" value="Bacteria"/>
</dbReference>
<sequence>MSKNALVLDDHYGDNGSVTAGMILRNITSTRFNELVKKGLVREATPDEVKAGDQHAFEKDESEQLREDGPTVEEYVAAGYKAANYPPQGYASRSTEAEISAAIAAQEKAGAKPEDKQAPDSSNKKAPEAKNKEA</sequence>
<dbReference type="AlphaFoldDB" id="A0A086PBH1"/>
<comment type="caution">
    <text evidence="2">The sequence shown here is derived from an EMBL/GenBank/DDBJ whole genome shotgun (WGS) entry which is preliminary data.</text>
</comment>
<dbReference type="STRING" id="76947.GCA_002080435_02569"/>
<dbReference type="RefSeq" id="WP_051908172.1">
    <property type="nucleotide sequence ID" value="NZ_BCZD01000024.1"/>
</dbReference>
<organism evidence="2 3">
    <name type="scientific">Sphingobium herbicidovorans (strain ATCC 700291 / DSM 11019 / CCUG 56400 / KCTC 2939 / LMG 18315 / NBRC 16415 / MH)</name>
    <name type="common">Sphingomonas herbicidovorans</name>
    <dbReference type="NCBI Taxonomy" id="1219045"/>
    <lineage>
        <taxon>Bacteria</taxon>
        <taxon>Pseudomonadati</taxon>
        <taxon>Pseudomonadota</taxon>
        <taxon>Alphaproteobacteria</taxon>
        <taxon>Sphingomonadales</taxon>
        <taxon>Sphingomonadaceae</taxon>
        <taxon>Sphingobium</taxon>
    </lineage>
</organism>
<dbReference type="EMBL" id="JFZA02000011">
    <property type="protein sequence ID" value="KFG90739.1"/>
    <property type="molecule type" value="Genomic_DNA"/>
</dbReference>
<keyword evidence="3" id="KW-1185">Reference proteome</keyword>
<name>A0A086PBH1_SPHHM</name>